<evidence type="ECO:0000313" key="11">
    <source>
        <dbReference type="Proteomes" id="UP001244341"/>
    </source>
</evidence>
<dbReference type="PANTHER" id="PTHR14950">
    <property type="entry name" value="DICER-RELATED"/>
    <property type="match status" value="1"/>
</dbReference>
<feature type="domain" description="RNase III" evidence="8">
    <location>
        <begin position="299"/>
        <end position="432"/>
    </location>
</feature>
<evidence type="ECO:0000256" key="3">
    <source>
        <dbReference type="ARBA" id="ARBA00022801"/>
    </source>
</evidence>
<evidence type="ECO:0000256" key="1">
    <source>
        <dbReference type="ARBA" id="ARBA00022737"/>
    </source>
</evidence>
<reference evidence="10 11" key="1">
    <citation type="submission" date="2023-05" db="EMBL/GenBank/DDBJ databases">
        <title>A 100% complete, gapless, phased diploid assembly of the Scenedesmus obliquus UTEX 3031 genome.</title>
        <authorList>
            <person name="Biondi T.C."/>
            <person name="Hanschen E.R."/>
            <person name="Kwon T."/>
            <person name="Eng W."/>
            <person name="Kruse C.P.S."/>
            <person name="Koehler S.I."/>
            <person name="Kunde Y."/>
            <person name="Gleasner C.D."/>
            <person name="You Mak K.T."/>
            <person name="Polle J."/>
            <person name="Hovde B.T."/>
            <person name="Starkenburg S.R."/>
        </authorList>
    </citation>
    <scope>NUCLEOTIDE SEQUENCE [LARGE SCALE GENOMIC DNA]</scope>
    <source>
        <strain evidence="10 11">DOE0152z</strain>
    </source>
</reference>
<dbReference type="PANTHER" id="PTHR14950:SF37">
    <property type="entry name" value="ENDORIBONUCLEASE DICER"/>
    <property type="match status" value="1"/>
</dbReference>
<keyword evidence="4" id="KW-0347">Helicase</keyword>
<gene>
    <name evidence="10" type="ORF">OEZ85_003223</name>
</gene>
<dbReference type="EMBL" id="CP126212">
    <property type="protein sequence ID" value="WIA14737.1"/>
    <property type="molecule type" value="Genomic_DNA"/>
</dbReference>
<evidence type="ECO:0000256" key="4">
    <source>
        <dbReference type="ARBA" id="ARBA00022806"/>
    </source>
</evidence>
<evidence type="ECO:0000256" key="6">
    <source>
        <dbReference type="PROSITE-ProRule" id="PRU00657"/>
    </source>
</evidence>
<dbReference type="Proteomes" id="UP001244341">
    <property type="component" value="Chromosome 5b"/>
</dbReference>
<feature type="compositionally biased region" description="Low complexity" evidence="7">
    <location>
        <begin position="492"/>
        <end position="518"/>
    </location>
</feature>
<dbReference type="Gene3D" id="1.10.1520.10">
    <property type="entry name" value="Ribonuclease III domain"/>
    <property type="match status" value="2"/>
</dbReference>
<dbReference type="Pfam" id="PF03368">
    <property type="entry name" value="Dicer_dimer"/>
    <property type="match status" value="1"/>
</dbReference>
<keyword evidence="5" id="KW-0067">ATP-binding</keyword>
<feature type="compositionally biased region" description="Low complexity" evidence="7">
    <location>
        <begin position="721"/>
        <end position="735"/>
    </location>
</feature>
<dbReference type="Gene3D" id="3.30.160.380">
    <property type="entry name" value="Dicer dimerisation domain"/>
    <property type="match status" value="1"/>
</dbReference>
<dbReference type="PROSITE" id="PS00517">
    <property type="entry name" value="RNASE_3_1"/>
    <property type="match status" value="1"/>
</dbReference>
<evidence type="ECO:0000259" key="9">
    <source>
        <dbReference type="PROSITE" id="PS51327"/>
    </source>
</evidence>
<evidence type="ECO:0008006" key="12">
    <source>
        <dbReference type="Google" id="ProtNLM"/>
    </source>
</evidence>
<dbReference type="InterPro" id="IPR038248">
    <property type="entry name" value="Dicer_dimer_sf"/>
</dbReference>
<evidence type="ECO:0000256" key="7">
    <source>
        <dbReference type="SAM" id="MobiDB-lite"/>
    </source>
</evidence>
<protein>
    <recommendedName>
        <fullName evidence="12">RNase III domain-containing protein</fullName>
    </recommendedName>
</protein>
<feature type="compositionally biased region" description="Low complexity" evidence="7">
    <location>
        <begin position="387"/>
        <end position="396"/>
    </location>
</feature>
<organism evidence="10 11">
    <name type="scientific">Tetradesmus obliquus</name>
    <name type="common">Green alga</name>
    <name type="synonym">Acutodesmus obliquus</name>
    <dbReference type="NCBI Taxonomy" id="3088"/>
    <lineage>
        <taxon>Eukaryota</taxon>
        <taxon>Viridiplantae</taxon>
        <taxon>Chlorophyta</taxon>
        <taxon>core chlorophytes</taxon>
        <taxon>Chlorophyceae</taxon>
        <taxon>CS clade</taxon>
        <taxon>Sphaeropleales</taxon>
        <taxon>Scenedesmaceae</taxon>
        <taxon>Tetradesmus</taxon>
    </lineage>
</organism>
<feature type="region of interest" description="Disordered" evidence="7">
    <location>
        <begin position="492"/>
        <end position="521"/>
    </location>
</feature>
<dbReference type="CDD" id="cd00593">
    <property type="entry name" value="RIBOc"/>
    <property type="match status" value="2"/>
</dbReference>
<evidence type="ECO:0000256" key="2">
    <source>
        <dbReference type="ARBA" id="ARBA00022741"/>
    </source>
</evidence>
<keyword evidence="3" id="KW-0378">Hydrolase</keyword>
<feature type="region of interest" description="Disordered" evidence="7">
    <location>
        <begin position="383"/>
        <end position="413"/>
    </location>
</feature>
<feature type="domain" description="Dicer dsRNA-binding fold" evidence="9">
    <location>
        <begin position="1"/>
        <end position="84"/>
    </location>
</feature>
<feature type="compositionally biased region" description="Low complexity" evidence="7">
    <location>
        <begin position="697"/>
        <end position="714"/>
    </location>
</feature>
<keyword evidence="6" id="KW-0694">RNA-binding</keyword>
<keyword evidence="2" id="KW-0547">Nucleotide-binding</keyword>
<dbReference type="PROSITE" id="PS51327">
    <property type="entry name" value="DICER_DSRBF"/>
    <property type="match status" value="1"/>
</dbReference>
<dbReference type="InterPro" id="IPR000999">
    <property type="entry name" value="RNase_III_dom"/>
</dbReference>
<dbReference type="InterPro" id="IPR036389">
    <property type="entry name" value="RNase_III_sf"/>
</dbReference>
<proteinExistence type="predicted"/>
<evidence type="ECO:0000256" key="5">
    <source>
        <dbReference type="ARBA" id="ARBA00022840"/>
    </source>
</evidence>
<evidence type="ECO:0000259" key="8">
    <source>
        <dbReference type="PROSITE" id="PS50142"/>
    </source>
</evidence>
<feature type="region of interest" description="Disordered" evidence="7">
    <location>
        <begin position="697"/>
        <end position="745"/>
    </location>
</feature>
<dbReference type="SMART" id="SM00535">
    <property type="entry name" value="RIBOc"/>
    <property type="match status" value="2"/>
</dbReference>
<feature type="domain" description="RNase III" evidence="8">
    <location>
        <begin position="513"/>
        <end position="768"/>
    </location>
</feature>
<sequence length="802" mass="83680">MSGESTALLQAYYSTRKFAGSPELFQTTIYLPSNSGILEPVTSGFLNNGKTSKNDAALAALRRLLELGKLDGWLQPSWGSSRRGRQLEAEPTPAFSYSFTLEGPLAPRTVYFTRPGRKITLHISGTSRSGINGGSSSSLEFGVLLWEQLPADQQLAWPAWQHQDQQQPHTVSPAYQGSVQLTAGQLLQLLHYQQALHSLLNWSSKRLLGMRGQITGDGSAAVAAAAAAAAEPEQARLDQARPLNPQQFQQRAGFWLAADAAADNLPAALAAALGSILSSSSAAAEAEAARLLAGAEEAYDLEGLEFLGDVVLKFLATNYTLQVNPADANEGELSVQKATLVRNVELARKAHGRGSQLQLDRHMLLLPFSSVVHCADAYTPTGAYPGSSSSSSSSSSWAIGLQRPQSCERQEKGKRLADGVEALIGAVYLTAAAAAAAPNGVVGSTGSAAVQGVMAGSSGSSMPVSERGLAAAAAFCEAIGVLPPGSAATAATPPLHALLPPAPQHQQQQQQQQQQLQQSLGHSFDHPSLLAQALRHVSVFGCQSYQRLEFLGDALLDLAVSGWLMQQTAATLAAAGGSSAAAYAPAELSWRRAALVNNTHLGRAAAAAGLQQHLQARSSQLDRAVRRFAEAQAAAAAGIEADAAAAADRQAESEEQREQALQQLLQEVAPGVHWSSDCRRICQDVWAAPRKTTAAADAASASGNGVSANASRSSTQQTDQAAAGPEAAAAAAAAAGDDKAPRRKPLRAPKVVADLVESTIGAVYVDSMAGGVGRGEHAWQEVWGAVQRLLQLPGNQHHGGGS</sequence>
<evidence type="ECO:0000313" key="10">
    <source>
        <dbReference type="EMBL" id="WIA14737.1"/>
    </source>
</evidence>
<dbReference type="PROSITE" id="PS50142">
    <property type="entry name" value="RNASE_3_2"/>
    <property type="match status" value="2"/>
</dbReference>
<dbReference type="InterPro" id="IPR005034">
    <property type="entry name" value="Dicer_dimerisation"/>
</dbReference>
<keyword evidence="11" id="KW-1185">Reference proteome</keyword>
<keyword evidence="1" id="KW-0677">Repeat</keyword>
<name>A0ABY8TZY2_TETOB</name>
<dbReference type="SUPFAM" id="SSF69065">
    <property type="entry name" value="RNase III domain-like"/>
    <property type="match status" value="2"/>
</dbReference>
<accession>A0ABY8TZY2</accession>
<dbReference type="Pfam" id="PF00636">
    <property type="entry name" value="Ribonuclease_3"/>
    <property type="match status" value="2"/>
</dbReference>